<protein>
    <submittedName>
        <fullName evidence="1">Uncharacterized protein</fullName>
    </submittedName>
</protein>
<name>A0ACC0X7N0_9ROSI</name>
<dbReference type="Proteomes" id="UP001163603">
    <property type="component" value="Chromosome 13"/>
</dbReference>
<gene>
    <name evidence="1" type="ORF">Pint_21383</name>
</gene>
<evidence type="ECO:0000313" key="2">
    <source>
        <dbReference type="Proteomes" id="UP001163603"/>
    </source>
</evidence>
<reference evidence="2" key="1">
    <citation type="journal article" date="2023" name="G3 (Bethesda)">
        <title>Genome assembly and association tests identify interacting loci associated with vigor, precocity, and sex in interspecific pistachio rootstocks.</title>
        <authorList>
            <person name="Palmer W."/>
            <person name="Jacygrad E."/>
            <person name="Sagayaradj S."/>
            <person name="Cavanaugh K."/>
            <person name="Han R."/>
            <person name="Bertier L."/>
            <person name="Beede B."/>
            <person name="Kafkas S."/>
            <person name="Golino D."/>
            <person name="Preece J."/>
            <person name="Michelmore R."/>
        </authorList>
    </citation>
    <scope>NUCLEOTIDE SEQUENCE [LARGE SCALE GENOMIC DNA]</scope>
</reference>
<proteinExistence type="predicted"/>
<comment type="caution">
    <text evidence="1">The sequence shown here is derived from an EMBL/GenBank/DDBJ whole genome shotgun (WGS) entry which is preliminary data.</text>
</comment>
<keyword evidence="2" id="KW-1185">Reference proteome</keyword>
<evidence type="ECO:0000313" key="1">
    <source>
        <dbReference type="EMBL" id="KAJ0013268.1"/>
    </source>
</evidence>
<sequence length="54" mass="6056">MVSVLCRRSKAKTKGKSATSPSHASNRDLFDMRIPRRPAASAIRFFASFDMQLL</sequence>
<organism evidence="1 2">
    <name type="scientific">Pistacia integerrima</name>
    <dbReference type="NCBI Taxonomy" id="434235"/>
    <lineage>
        <taxon>Eukaryota</taxon>
        <taxon>Viridiplantae</taxon>
        <taxon>Streptophyta</taxon>
        <taxon>Embryophyta</taxon>
        <taxon>Tracheophyta</taxon>
        <taxon>Spermatophyta</taxon>
        <taxon>Magnoliopsida</taxon>
        <taxon>eudicotyledons</taxon>
        <taxon>Gunneridae</taxon>
        <taxon>Pentapetalae</taxon>
        <taxon>rosids</taxon>
        <taxon>malvids</taxon>
        <taxon>Sapindales</taxon>
        <taxon>Anacardiaceae</taxon>
        <taxon>Pistacia</taxon>
    </lineage>
</organism>
<dbReference type="EMBL" id="CM047748">
    <property type="protein sequence ID" value="KAJ0013268.1"/>
    <property type="molecule type" value="Genomic_DNA"/>
</dbReference>
<accession>A0ACC0X7N0</accession>